<evidence type="ECO:0000313" key="3">
    <source>
        <dbReference type="EMBL" id="QKG26688.1"/>
    </source>
</evidence>
<evidence type="ECO:0000313" key="4">
    <source>
        <dbReference type="Proteomes" id="UP000501240"/>
    </source>
</evidence>
<keyword evidence="4" id="KW-1185">Reference proteome</keyword>
<name>A0A7D4AVB7_ACTVE</name>
<reference evidence="3 4" key="1">
    <citation type="submission" date="2020-05" db="EMBL/GenBank/DDBJ databases">
        <title>Actinomadura verrucosospora NRRL-B18236 (PFL_A860) Genome sequencing and assembly.</title>
        <authorList>
            <person name="Samborskyy M."/>
        </authorList>
    </citation>
    <scope>NUCLEOTIDE SEQUENCE [LARGE SCALE GENOMIC DNA]</scope>
    <source>
        <strain evidence="3 4">NRRL:B18236</strain>
    </source>
</reference>
<gene>
    <name evidence="3" type="ORF">ACTIVE_8341</name>
</gene>
<evidence type="ECO:0000256" key="1">
    <source>
        <dbReference type="SAM" id="MobiDB-lite"/>
    </source>
</evidence>
<dbReference type="Proteomes" id="UP000501240">
    <property type="component" value="Chromosome"/>
</dbReference>
<protein>
    <submittedName>
        <fullName evidence="3">Uncharacterized protein</fullName>
    </submittedName>
</protein>
<proteinExistence type="predicted"/>
<keyword evidence="2" id="KW-1133">Transmembrane helix</keyword>
<feature type="region of interest" description="Disordered" evidence="1">
    <location>
        <begin position="263"/>
        <end position="287"/>
    </location>
</feature>
<keyword evidence="2" id="KW-0472">Membrane</keyword>
<accession>A0A7D4AVB7</accession>
<sequence>MNGIEDRLRDAFGAQADTVRPHAGARAENARRVRRSTVRRRAAVPAGAVAAVAAVAATAAAVPGVLPGASHRGGPDAAAGVRSPGNLVDPSTIVTIPATVAGGAAFTPDALGADGTVAGRTADGRVYTAGPKGGRPEPLGVRAEGGLAAGKGFVTWIAPGSWKLSCRTTGGRTGVIGPQGATPADPVLTGGGAVVGDDPMNQPFVATGCGDAGRTVDGHGKGVLGRALALAYPTLFVADTSNDDVIREIDLRTDAIVREHPLPPGVRPLKLTGEPGKDGARRSVPGTGFDQKWRAAATKDYFATLVGGELRIVARHGWKNVAVGLGLGKPPAAKSDRGALLTAGDHLIAYTTGGVSGVIDTRRLGDGRTPPRAISTLVLKGPALAAGGWLLWRDGAAYRLGRVR</sequence>
<dbReference type="EMBL" id="CP053892">
    <property type="protein sequence ID" value="QKG26688.1"/>
    <property type="molecule type" value="Genomic_DNA"/>
</dbReference>
<evidence type="ECO:0000256" key="2">
    <source>
        <dbReference type="SAM" id="Phobius"/>
    </source>
</evidence>
<dbReference type="RefSeq" id="WP_173100090.1">
    <property type="nucleotide sequence ID" value="NZ_CP053892.1"/>
</dbReference>
<keyword evidence="2" id="KW-0812">Transmembrane</keyword>
<dbReference type="AlphaFoldDB" id="A0A7D4AVB7"/>
<feature type="transmembrane region" description="Helical" evidence="2">
    <location>
        <begin position="42"/>
        <end position="66"/>
    </location>
</feature>
<organism evidence="3 4">
    <name type="scientific">Actinomadura verrucosospora</name>
    <dbReference type="NCBI Taxonomy" id="46165"/>
    <lineage>
        <taxon>Bacteria</taxon>
        <taxon>Bacillati</taxon>
        <taxon>Actinomycetota</taxon>
        <taxon>Actinomycetes</taxon>
        <taxon>Streptosporangiales</taxon>
        <taxon>Thermomonosporaceae</taxon>
        <taxon>Actinomadura</taxon>
    </lineage>
</organism>